<organism evidence="2 3">
    <name type="scientific">Triticum urartu</name>
    <name type="common">Red wild einkorn</name>
    <name type="synonym">Crithodium urartu</name>
    <dbReference type="NCBI Taxonomy" id="4572"/>
    <lineage>
        <taxon>Eukaryota</taxon>
        <taxon>Viridiplantae</taxon>
        <taxon>Streptophyta</taxon>
        <taxon>Embryophyta</taxon>
        <taxon>Tracheophyta</taxon>
        <taxon>Spermatophyta</taxon>
        <taxon>Magnoliopsida</taxon>
        <taxon>Liliopsida</taxon>
        <taxon>Poales</taxon>
        <taxon>Poaceae</taxon>
        <taxon>BOP clade</taxon>
        <taxon>Pooideae</taxon>
        <taxon>Triticodae</taxon>
        <taxon>Triticeae</taxon>
        <taxon>Triticinae</taxon>
        <taxon>Triticum</taxon>
    </lineage>
</organism>
<dbReference type="AlphaFoldDB" id="A0A8R7QZD3"/>
<name>A0A8R7QZD3_TRIUA</name>
<feature type="compositionally biased region" description="Basic residues" evidence="1">
    <location>
        <begin position="71"/>
        <end position="84"/>
    </location>
</feature>
<feature type="region of interest" description="Disordered" evidence="1">
    <location>
        <begin position="30"/>
        <end position="121"/>
    </location>
</feature>
<feature type="compositionally biased region" description="Pro residues" evidence="1">
    <location>
        <begin position="33"/>
        <end position="42"/>
    </location>
</feature>
<dbReference type="Proteomes" id="UP000015106">
    <property type="component" value="Chromosome 7"/>
</dbReference>
<evidence type="ECO:0000256" key="1">
    <source>
        <dbReference type="SAM" id="MobiDB-lite"/>
    </source>
</evidence>
<evidence type="ECO:0000313" key="2">
    <source>
        <dbReference type="EnsemblPlants" id="TuG1812G0700002234.01.T01.cds315074"/>
    </source>
</evidence>
<evidence type="ECO:0000313" key="3">
    <source>
        <dbReference type="Proteomes" id="UP000015106"/>
    </source>
</evidence>
<keyword evidence="3" id="KW-1185">Reference proteome</keyword>
<proteinExistence type="predicted"/>
<accession>A0A8R7QZD3</accession>
<protein>
    <submittedName>
        <fullName evidence="2">Uncharacterized protein</fullName>
    </submittedName>
</protein>
<sequence length="136" mass="15368">LWLIGLVYTRSPFNPTKPANTSPLLSSISFPDFPSPPPPLPLSTPTSSHGVPLSPKRRRHPLNLASDHTLVRRRRRCHCRRQPRATRSLSRPSDKGTTDGGYTSDTHEDPEDRKHKKEMVDELPLQAWSSLFLSQV</sequence>
<dbReference type="EnsemblPlants" id="TuG1812G0700002234.01.T01">
    <property type="protein sequence ID" value="TuG1812G0700002234.01.T01.cds315074"/>
    <property type="gene ID" value="TuG1812G0700002234.01"/>
</dbReference>
<reference evidence="2" key="2">
    <citation type="submission" date="2018-03" db="EMBL/GenBank/DDBJ databases">
        <title>The Triticum urartu genome reveals the dynamic nature of wheat genome evolution.</title>
        <authorList>
            <person name="Ling H."/>
            <person name="Ma B."/>
            <person name="Shi X."/>
            <person name="Liu H."/>
            <person name="Dong L."/>
            <person name="Sun H."/>
            <person name="Cao Y."/>
            <person name="Gao Q."/>
            <person name="Zheng S."/>
            <person name="Li Y."/>
            <person name="Yu Y."/>
            <person name="Du H."/>
            <person name="Qi M."/>
            <person name="Li Y."/>
            <person name="Yu H."/>
            <person name="Cui Y."/>
            <person name="Wang N."/>
            <person name="Chen C."/>
            <person name="Wu H."/>
            <person name="Zhao Y."/>
            <person name="Zhang J."/>
            <person name="Li Y."/>
            <person name="Zhou W."/>
            <person name="Zhang B."/>
            <person name="Hu W."/>
            <person name="Eijk M."/>
            <person name="Tang J."/>
            <person name="Witsenboer H."/>
            <person name="Zhao S."/>
            <person name="Li Z."/>
            <person name="Zhang A."/>
            <person name="Wang D."/>
            <person name="Liang C."/>
        </authorList>
    </citation>
    <scope>NUCLEOTIDE SEQUENCE [LARGE SCALE GENOMIC DNA]</scope>
    <source>
        <strain evidence="2">cv. G1812</strain>
    </source>
</reference>
<reference evidence="2" key="3">
    <citation type="submission" date="2022-06" db="UniProtKB">
        <authorList>
            <consortium name="EnsemblPlants"/>
        </authorList>
    </citation>
    <scope>IDENTIFICATION</scope>
</reference>
<dbReference type="Gramene" id="TuG1812G0700002234.01.T01">
    <property type="protein sequence ID" value="TuG1812G0700002234.01.T01.cds315074"/>
    <property type="gene ID" value="TuG1812G0700002234.01"/>
</dbReference>
<reference evidence="3" key="1">
    <citation type="journal article" date="2013" name="Nature">
        <title>Draft genome of the wheat A-genome progenitor Triticum urartu.</title>
        <authorList>
            <person name="Ling H.Q."/>
            <person name="Zhao S."/>
            <person name="Liu D."/>
            <person name="Wang J."/>
            <person name="Sun H."/>
            <person name="Zhang C."/>
            <person name="Fan H."/>
            <person name="Li D."/>
            <person name="Dong L."/>
            <person name="Tao Y."/>
            <person name="Gao C."/>
            <person name="Wu H."/>
            <person name="Li Y."/>
            <person name="Cui Y."/>
            <person name="Guo X."/>
            <person name="Zheng S."/>
            <person name="Wang B."/>
            <person name="Yu K."/>
            <person name="Liang Q."/>
            <person name="Yang W."/>
            <person name="Lou X."/>
            <person name="Chen J."/>
            <person name="Feng M."/>
            <person name="Jian J."/>
            <person name="Zhang X."/>
            <person name="Luo G."/>
            <person name="Jiang Y."/>
            <person name="Liu J."/>
            <person name="Wang Z."/>
            <person name="Sha Y."/>
            <person name="Zhang B."/>
            <person name="Wu H."/>
            <person name="Tang D."/>
            <person name="Shen Q."/>
            <person name="Xue P."/>
            <person name="Zou S."/>
            <person name="Wang X."/>
            <person name="Liu X."/>
            <person name="Wang F."/>
            <person name="Yang Y."/>
            <person name="An X."/>
            <person name="Dong Z."/>
            <person name="Zhang K."/>
            <person name="Zhang X."/>
            <person name="Luo M.C."/>
            <person name="Dvorak J."/>
            <person name="Tong Y."/>
            <person name="Wang J."/>
            <person name="Yang H."/>
            <person name="Li Z."/>
            <person name="Wang D."/>
            <person name="Zhang A."/>
            <person name="Wang J."/>
        </authorList>
    </citation>
    <scope>NUCLEOTIDE SEQUENCE</scope>
    <source>
        <strain evidence="3">cv. G1812</strain>
    </source>
</reference>